<dbReference type="AlphaFoldDB" id="A0A2S4N5Z1"/>
<dbReference type="RefSeq" id="WP_103726635.1">
    <property type="nucleotide sequence ID" value="NZ_PQNY01000013.1"/>
</dbReference>
<keyword evidence="1" id="KW-0812">Transmembrane</keyword>
<evidence type="ECO:0000313" key="3">
    <source>
        <dbReference type="Proteomes" id="UP000237056"/>
    </source>
</evidence>
<keyword evidence="3" id="KW-1185">Reference proteome</keyword>
<evidence type="ECO:0000313" key="2">
    <source>
        <dbReference type="EMBL" id="POS01145.1"/>
    </source>
</evidence>
<evidence type="ECO:0008006" key="4">
    <source>
        <dbReference type="Google" id="ProtNLM"/>
    </source>
</evidence>
<feature type="transmembrane region" description="Helical" evidence="1">
    <location>
        <begin position="12"/>
        <end position="28"/>
    </location>
</feature>
<organism evidence="2 3">
    <name type="scientific">Flavobacterium croceum DSM 17960</name>
    <dbReference type="NCBI Taxonomy" id="1121886"/>
    <lineage>
        <taxon>Bacteria</taxon>
        <taxon>Pseudomonadati</taxon>
        <taxon>Bacteroidota</taxon>
        <taxon>Flavobacteriia</taxon>
        <taxon>Flavobacteriales</taxon>
        <taxon>Flavobacteriaceae</taxon>
        <taxon>Flavobacterium</taxon>
    </lineage>
</organism>
<dbReference type="EMBL" id="PQNY01000013">
    <property type="protein sequence ID" value="POS01145.1"/>
    <property type="molecule type" value="Genomic_DNA"/>
</dbReference>
<keyword evidence="1" id="KW-0472">Membrane</keyword>
<dbReference type="Proteomes" id="UP000237056">
    <property type="component" value="Unassembled WGS sequence"/>
</dbReference>
<proteinExistence type="predicted"/>
<protein>
    <recommendedName>
        <fullName evidence="4">DUF2892 family protein</fullName>
    </recommendedName>
</protein>
<comment type="caution">
    <text evidence="2">The sequence shown here is derived from an EMBL/GenBank/DDBJ whole genome shotgun (WGS) entry which is preliminary data.</text>
</comment>
<evidence type="ECO:0000256" key="1">
    <source>
        <dbReference type="SAM" id="Phobius"/>
    </source>
</evidence>
<keyword evidence="1" id="KW-1133">Transmembrane helix</keyword>
<reference evidence="2 3" key="1">
    <citation type="submission" date="2018-01" db="EMBL/GenBank/DDBJ databases">
        <title>Genomic Encyclopedia of Type Strains, Phase I: the one thousand microbial genomes (KMG-I) project.</title>
        <authorList>
            <person name="Goeker M."/>
        </authorList>
    </citation>
    <scope>NUCLEOTIDE SEQUENCE [LARGE SCALE GENOMIC DNA]</scope>
    <source>
        <strain evidence="2 3">DSM 17960</strain>
    </source>
</reference>
<name>A0A2S4N5Z1_9FLAO</name>
<feature type="transmembrane region" description="Helical" evidence="1">
    <location>
        <begin position="34"/>
        <end position="52"/>
    </location>
</feature>
<accession>A0A2S4N5Z1</accession>
<gene>
    <name evidence="2" type="ORF">Q361_11324</name>
</gene>
<sequence>MKTILFSNWHIMRIIRLAFAIFLFFQAYTTHEWFFIVFGLFFLFQALFNVGCSTNSCGVNYKQKENEK</sequence>